<feature type="compositionally biased region" description="Basic and acidic residues" evidence="1">
    <location>
        <begin position="177"/>
        <end position="189"/>
    </location>
</feature>
<dbReference type="AlphaFoldDB" id="A0AAW1KEQ4"/>
<feature type="compositionally biased region" description="Low complexity" evidence="1">
    <location>
        <begin position="85"/>
        <end position="98"/>
    </location>
</feature>
<dbReference type="PANTHER" id="PTHR10773">
    <property type="entry name" value="DNA-DIRECTED RNA POLYMERASES I, II, AND III SUBUNIT RPABC2"/>
    <property type="match status" value="1"/>
</dbReference>
<dbReference type="EMBL" id="JASPKY010000247">
    <property type="protein sequence ID" value="KAK9717060.1"/>
    <property type="molecule type" value="Genomic_DNA"/>
</dbReference>
<keyword evidence="3" id="KW-1185">Reference proteome</keyword>
<organism evidence="2 3">
    <name type="scientific">Popillia japonica</name>
    <name type="common">Japanese beetle</name>
    <dbReference type="NCBI Taxonomy" id="7064"/>
    <lineage>
        <taxon>Eukaryota</taxon>
        <taxon>Metazoa</taxon>
        <taxon>Ecdysozoa</taxon>
        <taxon>Arthropoda</taxon>
        <taxon>Hexapoda</taxon>
        <taxon>Insecta</taxon>
        <taxon>Pterygota</taxon>
        <taxon>Neoptera</taxon>
        <taxon>Endopterygota</taxon>
        <taxon>Coleoptera</taxon>
        <taxon>Polyphaga</taxon>
        <taxon>Scarabaeiformia</taxon>
        <taxon>Scarabaeidae</taxon>
        <taxon>Rutelinae</taxon>
        <taxon>Popillia</taxon>
    </lineage>
</organism>
<comment type="caution">
    <text evidence="2">The sequence shown here is derived from an EMBL/GenBank/DDBJ whole genome shotgun (WGS) entry which is preliminary data.</text>
</comment>
<feature type="compositionally biased region" description="Acidic residues" evidence="1">
    <location>
        <begin position="72"/>
        <end position="84"/>
    </location>
</feature>
<evidence type="ECO:0000313" key="3">
    <source>
        <dbReference type="Proteomes" id="UP001458880"/>
    </source>
</evidence>
<feature type="region of interest" description="Disordered" evidence="1">
    <location>
        <begin position="63"/>
        <end position="108"/>
    </location>
</feature>
<name>A0AAW1KEQ4_POPJA</name>
<reference evidence="2 3" key="1">
    <citation type="journal article" date="2024" name="BMC Genomics">
        <title>De novo assembly and annotation of Popillia japonica's genome with initial clues to its potential as an invasive pest.</title>
        <authorList>
            <person name="Cucini C."/>
            <person name="Boschi S."/>
            <person name="Funari R."/>
            <person name="Cardaioli E."/>
            <person name="Iannotti N."/>
            <person name="Marturano G."/>
            <person name="Paoli F."/>
            <person name="Bruttini M."/>
            <person name="Carapelli A."/>
            <person name="Frati F."/>
            <person name="Nardi F."/>
        </authorList>
    </citation>
    <scope>NUCLEOTIDE SEQUENCE [LARGE SCALE GENOMIC DNA]</scope>
    <source>
        <strain evidence="2">DMR45628</strain>
    </source>
</reference>
<dbReference type="PANTHER" id="PTHR10773:SF19">
    <property type="match status" value="1"/>
</dbReference>
<evidence type="ECO:0000313" key="2">
    <source>
        <dbReference type="EMBL" id="KAK9717060.1"/>
    </source>
</evidence>
<feature type="compositionally biased region" description="Basic and acidic residues" evidence="1">
    <location>
        <begin position="202"/>
        <end position="222"/>
    </location>
</feature>
<accession>A0AAW1KEQ4</accession>
<feature type="region of interest" description="Disordered" evidence="1">
    <location>
        <begin position="519"/>
        <end position="543"/>
    </location>
</feature>
<gene>
    <name evidence="2" type="ORF">QE152_g24364</name>
</gene>
<feature type="region of interest" description="Disordered" evidence="1">
    <location>
        <begin position="136"/>
        <end position="241"/>
    </location>
</feature>
<proteinExistence type="predicted"/>
<dbReference type="Proteomes" id="UP001458880">
    <property type="component" value="Unassembled WGS sequence"/>
</dbReference>
<sequence length="543" mass="63583">MYKLDSTSKKWKYVRHHFSVECRKLKPPRSGDAGDIANEPKWPYYKQFSFLKDIVKPRAFSNNLKPKRTTENEDGDEVVGDEQQETNIVTNETETENTPDLSEKPNESRTSYLIRLAKLNLQKSNNTLELPFTSTENLNNFNESSDDSIADKNYEPSHSGSSVSDEDEYEANISPLEPEHGDPSSKNEDHEDEYEANISPLEPEHGDPSSKNEDQSVVEEQKRKKLTRKRIRNTDNWEKNKKKIKRNLGQEYVNAAKKKVEKRTMKDPCNEKCRLKCITNVTKDQRKTIFETYWKLGSVDKQRSFIDKSISQITPTYRCTKTGSNRSQNLKYILQVEGQAVRVCKTFFKNTLDINNRTIFTTTKIRDEHGFLKPDQRGKHGKQKRVKQEIVDSFQGIRNHINSFPRVSPHYGRARTKKEYLDGSLNIATMYRLYVENCMQNNQEFAKILVLNTETNIAFHKPKKDQCSLCAHYENGDEEVKERIRKKYEQKKDQCSLCAHYENGDEEVKERIRKKYEQHLEEKELSRQEKKEDTEKTEENICD</sequence>
<evidence type="ECO:0000256" key="1">
    <source>
        <dbReference type="SAM" id="MobiDB-lite"/>
    </source>
</evidence>
<protein>
    <submittedName>
        <fullName evidence="2">Uncharacterized protein</fullName>
    </submittedName>
</protein>